<dbReference type="AlphaFoldDB" id="A0A1M7SPZ3"/>
<evidence type="ECO:0000313" key="6">
    <source>
        <dbReference type="EMBL" id="SHN60504.1"/>
    </source>
</evidence>
<keyword evidence="7" id="KW-1185">Reference proteome</keyword>
<dbReference type="InterPro" id="IPR001647">
    <property type="entry name" value="HTH_TetR"/>
</dbReference>
<dbReference type="InterPro" id="IPR036271">
    <property type="entry name" value="Tet_transcr_reg_TetR-rel_C_sf"/>
</dbReference>
<evidence type="ECO:0000256" key="3">
    <source>
        <dbReference type="ARBA" id="ARBA00023163"/>
    </source>
</evidence>
<dbReference type="PRINTS" id="PR00455">
    <property type="entry name" value="HTHTETR"/>
</dbReference>
<keyword evidence="2 4" id="KW-0238">DNA-binding</keyword>
<name>A0A1M7SPZ3_9BACT</name>
<dbReference type="SUPFAM" id="SSF48498">
    <property type="entry name" value="Tetracyclin repressor-like, C-terminal domain"/>
    <property type="match status" value="1"/>
</dbReference>
<dbReference type="Gene3D" id="1.10.357.10">
    <property type="entry name" value="Tetracycline Repressor, domain 2"/>
    <property type="match status" value="1"/>
</dbReference>
<evidence type="ECO:0000256" key="4">
    <source>
        <dbReference type="PROSITE-ProRule" id="PRU00335"/>
    </source>
</evidence>
<dbReference type="PANTHER" id="PTHR43479">
    <property type="entry name" value="ACREF/ENVCD OPERON REPRESSOR-RELATED"/>
    <property type="match status" value="1"/>
</dbReference>
<evidence type="ECO:0000256" key="1">
    <source>
        <dbReference type="ARBA" id="ARBA00023015"/>
    </source>
</evidence>
<accession>A0A1M7SPZ3</accession>
<dbReference type="SUPFAM" id="SSF46689">
    <property type="entry name" value="Homeodomain-like"/>
    <property type="match status" value="1"/>
</dbReference>
<dbReference type="STRING" id="1121455.SAMN02745728_01135"/>
<dbReference type="InterPro" id="IPR050624">
    <property type="entry name" value="HTH-type_Tx_Regulator"/>
</dbReference>
<dbReference type="RefSeq" id="WP_072696821.1">
    <property type="nucleotide sequence ID" value="NZ_FRDI01000004.1"/>
</dbReference>
<organism evidence="6 7">
    <name type="scientific">Desulfovibrio litoralis DSM 11393</name>
    <dbReference type="NCBI Taxonomy" id="1121455"/>
    <lineage>
        <taxon>Bacteria</taxon>
        <taxon>Pseudomonadati</taxon>
        <taxon>Thermodesulfobacteriota</taxon>
        <taxon>Desulfovibrionia</taxon>
        <taxon>Desulfovibrionales</taxon>
        <taxon>Desulfovibrionaceae</taxon>
        <taxon>Desulfovibrio</taxon>
    </lineage>
</organism>
<keyword evidence="3" id="KW-0804">Transcription</keyword>
<evidence type="ECO:0000259" key="5">
    <source>
        <dbReference type="PROSITE" id="PS50977"/>
    </source>
</evidence>
<evidence type="ECO:0000256" key="2">
    <source>
        <dbReference type="ARBA" id="ARBA00023125"/>
    </source>
</evidence>
<protein>
    <submittedName>
        <fullName evidence="6">Transcriptional regulator, TetR family</fullName>
    </submittedName>
</protein>
<dbReference type="PANTHER" id="PTHR43479:SF11">
    <property type="entry name" value="ACREF_ENVCD OPERON REPRESSOR-RELATED"/>
    <property type="match status" value="1"/>
</dbReference>
<dbReference type="InterPro" id="IPR009057">
    <property type="entry name" value="Homeodomain-like_sf"/>
</dbReference>
<dbReference type="EMBL" id="FRDI01000004">
    <property type="protein sequence ID" value="SHN60504.1"/>
    <property type="molecule type" value="Genomic_DNA"/>
</dbReference>
<reference evidence="6 7" key="1">
    <citation type="submission" date="2016-12" db="EMBL/GenBank/DDBJ databases">
        <authorList>
            <person name="Song W.-J."/>
            <person name="Kurnit D.M."/>
        </authorList>
    </citation>
    <scope>NUCLEOTIDE SEQUENCE [LARGE SCALE GENOMIC DNA]</scope>
    <source>
        <strain evidence="6 7">DSM 11393</strain>
    </source>
</reference>
<dbReference type="FunFam" id="1.10.10.60:FF:000141">
    <property type="entry name" value="TetR family transcriptional regulator"/>
    <property type="match status" value="1"/>
</dbReference>
<dbReference type="PROSITE" id="PS50977">
    <property type="entry name" value="HTH_TETR_2"/>
    <property type="match status" value="1"/>
</dbReference>
<keyword evidence="1" id="KW-0805">Transcription regulation</keyword>
<evidence type="ECO:0000313" key="7">
    <source>
        <dbReference type="Proteomes" id="UP000186469"/>
    </source>
</evidence>
<proteinExistence type="predicted"/>
<feature type="DNA-binding region" description="H-T-H motif" evidence="4">
    <location>
        <begin position="36"/>
        <end position="55"/>
    </location>
</feature>
<dbReference type="Pfam" id="PF00440">
    <property type="entry name" value="TetR_N"/>
    <property type="match status" value="1"/>
</dbReference>
<dbReference type="OrthoDB" id="5365491at2"/>
<dbReference type="Proteomes" id="UP000186469">
    <property type="component" value="Unassembled WGS sequence"/>
</dbReference>
<gene>
    <name evidence="6" type="ORF">SAMN02745728_01135</name>
</gene>
<dbReference type="GO" id="GO:0003677">
    <property type="term" value="F:DNA binding"/>
    <property type="evidence" value="ECO:0007669"/>
    <property type="project" value="UniProtKB-UniRule"/>
</dbReference>
<feature type="domain" description="HTH tetR-type" evidence="5">
    <location>
        <begin position="13"/>
        <end position="73"/>
    </location>
</feature>
<sequence length="212" mass="24465">MHKNKLNQDNKVEAKRVAILNSALSEFIKKGFNTTRIEDIAKQAGVAKGTIYLYFNNKNTLFEEVIRQNIKLVLNTLNTTIQTNELKAQQPEGHKTNAHELLQNIMLNILGTLQTTNAGDALRLLIREGLLFPELTAFYHQEFITPILNQYRYILKKAYDNKEIKVKELSDYPQILVAPLVFGIIWQTVFSNKEPINLEEMLKVHLKNIFIK</sequence>